<dbReference type="InParanoid" id="G0EDQ0"/>
<evidence type="ECO:0000313" key="2">
    <source>
        <dbReference type="EMBL" id="AEM37887.1"/>
    </source>
</evidence>
<dbReference type="KEGG" id="pfm:Pyrfu_0015"/>
<dbReference type="InterPro" id="IPR041043">
    <property type="entry name" value="DUF5622"/>
</dbReference>
<protein>
    <submittedName>
        <fullName evidence="2">Cren protein</fullName>
    </submittedName>
</protein>
<dbReference type="Proteomes" id="UP000001037">
    <property type="component" value="Chromosome"/>
</dbReference>
<gene>
    <name evidence="2" type="ordered locus">Pyrfu_0015</name>
</gene>
<dbReference type="GeneID" id="11139640"/>
<evidence type="ECO:0000259" key="1">
    <source>
        <dbReference type="Pfam" id="PF18533"/>
    </source>
</evidence>
<dbReference type="Gene3D" id="3.30.160.830">
    <property type="match status" value="1"/>
</dbReference>
<dbReference type="RefSeq" id="WP_014025564.1">
    <property type="nucleotide sequence ID" value="NC_015931.1"/>
</dbReference>
<accession>G0EDQ0</accession>
<proteinExistence type="predicted"/>
<dbReference type="HOGENOM" id="CLU_188105_0_0_2"/>
<name>G0EDQ0_PYRF1</name>
<dbReference type="OrthoDB" id="39186at2157"/>
<dbReference type="AlphaFoldDB" id="G0EDQ0"/>
<organism evidence="2 3">
    <name type="scientific">Pyrolobus fumarii (strain DSM 11204 / 1A)</name>
    <dbReference type="NCBI Taxonomy" id="694429"/>
    <lineage>
        <taxon>Archaea</taxon>
        <taxon>Thermoproteota</taxon>
        <taxon>Thermoprotei</taxon>
        <taxon>Desulfurococcales</taxon>
        <taxon>Pyrodictiaceae</taxon>
        <taxon>Pyrolobus</taxon>
    </lineage>
</organism>
<keyword evidence="3" id="KW-1185">Reference proteome</keyword>
<dbReference type="eggNOG" id="arCOG04104">
    <property type="taxonomic scope" value="Archaea"/>
</dbReference>
<reference evidence="2 3" key="1">
    <citation type="journal article" date="2011" name="Stand. Genomic Sci.">
        <title>Complete genome sequence of the hyperthermophilic chemolithoautotroph Pyrolobus fumarii type strain (1A).</title>
        <authorList>
            <person name="Anderson I."/>
            <person name="Goker M."/>
            <person name="Nolan M."/>
            <person name="Lucas S."/>
            <person name="Hammon N."/>
            <person name="Deshpande S."/>
            <person name="Cheng J.F."/>
            <person name="Tapia R."/>
            <person name="Han C."/>
            <person name="Goodwin L."/>
            <person name="Pitluck S."/>
            <person name="Huntemann M."/>
            <person name="Liolios K."/>
            <person name="Ivanova N."/>
            <person name="Pagani I."/>
            <person name="Mavromatis K."/>
            <person name="Ovchinikova G."/>
            <person name="Pati A."/>
            <person name="Chen A."/>
            <person name="Palaniappan K."/>
            <person name="Land M."/>
            <person name="Hauser L."/>
            <person name="Brambilla E.M."/>
            <person name="Huber H."/>
            <person name="Yasawong M."/>
            <person name="Rohde M."/>
            <person name="Spring S."/>
            <person name="Abt B."/>
            <person name="Sikorski J."/>
            <person name="Wirth R."/>
            <person name="Detter J.C."/>
            <person name="Woyke T."/>
            <person name="Bristow J."/>
            <person name="Eisen J.A."/>
            <person name="Markowitz V."/>
            <person name="Hugenholtz P."/>
            <person name="Kyrpides N.C."/>
            <person name="Klenk H.P."/>
            <person name="Lapidus A."/>
        </authorList>
    </citation>
    <scope>NUCLEOTIDE SEQUENCE [LARGE SCALE GENOMIC DNA]</scope>
    <source>
        <strain evidence="3">DSM 11204 / 1A</strain>
    </source>
</reference>
<feature type="domain" description="DUF5622" evidence="1">
    <location>
        <begin position="3"/>
        <end position="75"/>
    </location>
</feature>
<dbReference type="STRING" id="694429.Pyrfu_0015"/>
<dbReference type="EMBL" id="CP002838">
    <property type="protein sequence ID" value="AEM37887.1"/>
    <property type="molecule type" value="Genomic_DNA"/>
</dbReference>
<dbReference type="Pfam" id="PF18533">
    <property type="entry name" value="DUF5622"/>
    <property type="match status" value="1"/>
</dbReference>
<sequence>MGGKHKKYVYVLREDGWYVKVRVLGLDKKEFKKHGKLPEDPSKYIPVGPKVKNPPSTYAIVPIEKLPEEAQRKVREF</sequence>
<evidence type="ECO:0000313" key="3">
    <source>
        <dbReference type="Proteomes" id="UP000001037"/>
    </source>
</evidence>